<dbReference type="AlphaFoldDB" id="A0A0F9HMZ8"/>
<dbReference type="InterPro" id="IPR050072">
    <property type="entry name" value="Peptidase_M20A"/>
</dbReference>
<dbReference type="EMBL" id="LAZR01016412">
    <property type="protein sequence ID" value="KKM04622.1"/>
    <property type="molecule type" value="Genomic_DNA"/>
</dbReference>
<evidence type="ECO:0000256" key="4">
    <source>
        <dbReference type="ARBA" id="ARBA00022605"/>
    </source>
</evidence>
<evidence type="ECO:0000259" key="9">
    <source>
        <dbReference type="Pfam" id="PF07687"/>
    </source>
</evidence>
<dbReference type="PANTHER" id="PTHR43808:SF8">
    <property type="entry name" value="PEPTIDASE M20 DIMERISATION DOMAIN-CONTAINING PROTEIN"/>
    <property type="match status" value="1"/>
</dbReference>
<evidence type="ECO:0000256" key="6">
    <source>
        <dbReference type="ARBA" id="ARBA00022801"/>
    </source>
</evidence>
<evidence type="ECO:0000256" key="5">
    <source>
        <dbReference type="ARBA" id="ARBA00022723"/>
    </source>
</evidence>
<keyword evidence="4" id="KW-0028">Amino-acid biosynthesis</keyword>
<protein>
    <recommendedName>
        <fullName evidence="9">Peptidase M20 dimerisation domain-containing protein</fullName>
    </recommendedName>
</protein>
<comment type="cofactor">
    <cofactor evidence="1">
        <name>Co(2+)</name>
        <dbReference type="ChEBI" id="CHEBI:48828"/>
    </cofactor>
</comment>
<comment type="similarity">
    <text evidence="3">Belongs to the peptidase M20A family.</text>
</comment>
<organism evidence="10">
    <name type="scientific">marine sediment metagenome</name>
    <dbReference type="NCBI Taxonomy" id="412755"/>
    <lineage>
        <taxon>unclassified sequences</taxon>
        <taxon>metagenomes</taxon>
        <taxon>ecological metagenomes</taxon>
    </lineage>
</organism>
<dbReference type="InterPro" id="IPR011650">
    <property type="entry name" value="Peptidase_M20_dimer"/>
</dbReference>
<dbReference type="Gene3D" id="3.40.630.10">
    <property type="entry name" value="Zn peptidases"/>
    <property type="match status" value="1"/>
</dbReference>
<dbReference type="SUPFAM" id="SSF53187">
    <property type="entry name" value="Zn-dependent exopeptidases"/>
    <property type="match status" value="1"/>
</dbReference>
<dbReference type="InterPro" id="IPR010182">
    <property type="entry name" value="ArgE/DapE"/>
</dbReference>
<evidence type="ECO:0000256" key="2">
    <source>
        <dbReference type="ARBA" id="ARBA00001947"/>
    </source>
</evidence>
<reference evidence="10" key="1">
    <citation type="journal article" date="2015" name="Nature">
        <title>Complex archaea that bridge the gap between prokaryotes and eukaryotes.</title>
        <authorList>
            <person name="Spang A."/>
            <person name="Saw J.H."/>
            <person name="Jorgensen S.L."/>
            <person name="Zaremba-Niedzwiedzka K."/>
            <person name="Martijn J."/>
            <person name="Lind A.E."/>
            <person name="van Eijk R."/>
            <person name="Schleper C."/>
            <person name="Guy L."/>
            <person name="Ettema T.J."/>
        </authorList>
    </citation>
    <scope>NUCLEOTIDE SEQUENCE</scope>
</reference>
<dbReference type="InterPro" id="IPR036264">
    <property type="entry name" value="Bact_exopeptidase_dim_dom"/>
</dbReference>
<name>A0A0F9HMZ8_9ZZZZ</name>
<evidence type="ECO:0000313" key="10">
    <source>
        <dbReference type="EMBL" id="KKM04622.1"/>
    </source>
</evidence>
<dbReference type="GO" id="GO:0008652">
    <property type="term" value="P:amino acid biosynthetic process"/>
    <property type="evidence" value="ECO:0007669"/>
    <property type="project" value="UniProtKB-KW"/>
</dbReference>
<dbReference type="PANTHER" id="PTHR43808">
    <property type="entry name" value="ACETYLORNITHINE DEACETYLASE"/>
    <property type="match status" value="1"/>
</dbReference>
<dbReference type="InterPro" id="IPR002933">
    <property type="entry name" value="Peptidase_M20"/>
</dbReference>
<proteinExistence type="inferred from homology"/>
<keyword evidence="6" id="KW-0378">Hydrolase</keyword>
<evidence type="ECO:0000256" key="7">
    <source>
        <dbReference type="ARBA" id="ARBA00022833"/>
    </source>
</evidence>
<dbReference type="SUPFAM" id="SSF55031">
    <property type="entry name" value="Bacterial exopeptidase dimerisation domain"/>
    <property type="match status" value="1"/>
</dbReference>
<evidence type="ECO:0000256" key="1">
    <source>
        <dbReference type="ARBA" id="ARBA00001941"/>
    </source>
</evidence>
<keyword evidence="5" id="KW-0479">Metal-binding</keyword>
<comment type="cofactor">
    <cofactor evidence="2">
        <name>Zn(2+)</name>
        <dbReference type="ChEBI" id="CHEBI:29105"/>
    </cofactor>
</comment>
<accession>A0A0F9HMZ8</accession>
<keyword evidence="8" id="KW-0170">Cobalt</keyword>
<keyword evidence="7" id="KW-0862">Zinc</keyword>
<comment type="caution">
    <text evidence="10">The sequence shown here is derived from an EMBL/GenBank/DDBJ whole genome shotgun (WGS) entry which is preliminary data.</text>
</comment>
<dbReference type="GO" id="GO:0016787">
    <property type="term" value="F:hydrolase activity"/>
    <property type="evidence" value="ECO:0007669"/>
    <property type="project" value="UniProtKB-KW"/>
</dbReference>
<evidence type="ECO:0000256" key="3">
    <source>
        <dbReference type="ARBA" id="ARBA00006247"/>
    </source>
</evidence>
<feature type="domain" description="Peptidase M20 dimerisation" evidence="9">
    <location>
        <begin position="204"/>
        <end position="316"/>
    </location>
</feature>
<dbReference type="NCBIfam" id="TIGR01910">
    <property type="entry name" value="DapE-ArgE"/>
    <property type="match status" value="1"/>
</dbReference>
<dbReference type="GO" id="GO:0046872">
    <property type="term" value="F:metal ion binding"/>
    <property type="evidence" value="ECO:0007669"/>
    <property type="project" value="UniProtKB-KW"/>
</dbReference>
<dbReference type="Pfam" id="PF07687">
    <property type="entry name" value="M20_dimer"/>
    <property type="match status" value="1"/>
</dbReference>
<sequence length="423" mass="47678">MIDIEEIYSEVDKLSIEEVMSIIKSLINIKTIVPPGDNYREYVDVISPYFEALGYSLEEVTVPNNLVQEISHDLEGPRVNLIAKKDFGQDKEVTFYGHMDVVPAPTDGVEKWRFPPFEANSLDNGKIYGRGVSDMKGAMACLILALQIMEKLELSPIYNISVMNCTDEEIGVWPGIRYLAEQGYIKGIVFCMEWQIHPTILVGAAGTLDVTVETIGKSCHSGMNFLGVNALEEMVPILVELMELKKIVENRESKDIPGSQKRNLTPMFNLDIIRSGTKSNIVPDICQLVINRRIIPDEEYLEVKQEIIGAIERGKKNSKALEVKMKFNYLYPSLRTDVNSPGITRMKEVMKLVQNIPENRINYRGMAGSLDMSFVAQILNTKDIIVHGVGNHDSNAHGVNEMIELKDIKTYIKEILVFLCVNF</sequence>
<evidence type="ECO:0000256" key="8">
    <source>
        <dbReference type="ARBA" id="ARBA00023285"/>
    </source>
</evidence>
<dbReference type="Gene3D" id="3.30.70.360">
    <property type="match status" value="1"/>
</dbReference>
<gene>
    <name evidence="10" type="ORF">LCGC14_1762400</name>
</gene>
<dbReference type="Pfam" id="PF01546">
    <property type="entry name" value="Peptidase_M20"/>
    <property type="match status" value="1"/>
</dbReference>